<comment type="subcellular location">
    <subcellularLocation>
        <location evidence="2">Membrane</location>
    </subcellularLocation>
</comment>
<feature type="binding site" description="axial binding residue" evidence="13">
    <location>
        <position position="505"/>
    </location>
    <ligand>
        <name>heme</name>
        <dbReference type="ChEBI" id="CHEBI:30413"/>
    </ligand>
    <ligandPart>
        <name>Fe</name>
        <dbReference type="ChEBI" id="CHEBI:18248"/>
    </ligandPart>
</feature>
<evidence type="ECO:0000313" key="15">
    <source>
        <dbReference type="EMBL" id="TEB40155.1"/>
    </source>
</evidence>
<evidence type="ECO:0000256" key="1">
    <source>
        <dbReference type="ARBA" id="ARBA00001971"/>
    </source>
</evidence>
<dbReference type="GO" id="GO:0020037">
    <property type="term" value="F:heme binding"/>
    <property type="evidence" value="ECO:0007669"/>
    <property type="project" value="InterPro"/>
</dbReference>
<dbReference type="SUPFAM" id="SSF48264">
    <property type="entry name" value="Cytochrome P450"/>
    <property type="match status" value="1"/>
</dbReference>
<protein>
    <submittedName>
        <fullName evidence="15">Cytochrome P450</fullName>
    </submittedName>
</protein>
<evidence type="ECO:0000256" key="13">
    <source>
        <dbReference type="PIRSR" id="PIRSR602401-1"/>
    </source>
</evidence>
<evidence type="ECO:0000256" key="4">
    <source>
        <dbReference type="ARBA" id="ARBA00010617"/>
    </source>
</evidence>
<dbReference type="InterPro" id="IPR036396">
    <property type="entry name" value="Cyt_P450_sf"/>
</dbReference>
<dbReference type="PANTHER" id="PTHR24305">
    <property type="entry name" value="CYTOCHROME P450"/>
    <property type="match status" value="1"/>
</dbReference>
<comment type="cofactor">
    <cofactor evidence="1 13">
        <name>heme</name>
        <dbReference type="ChEBI" id="CHEBI:30413"/>
    </cofactor>
</comment>
<comment type="pathway">
    <text evidence="3">Secondary metabolite biosynthesis; terpenoid biosynthesis.</text>
</comment>
<keyword evidence="10 13" id="KW-0408">Iron</keyword>
<evidence type="ECO:0000256" key="14">
    <source>
        <dbReference type="RuleBase" id="RU000461"/>
    </source>
</evidence>
<keyword evidence="7 13" id="KW-0479">Metal-binding</keyword>
<reference evidence="15 16" key="1">
    <citation type="journal article" date="2019" name="Nat. Ecol. Evol.">
        <title>Megaphylogeny resolves global patterns of mushroom evolution.</title>
        <authorList>
            <person name="Varga T."/>
            <person name="Krizsan K."/>
            <person name="Foldi C."/>
            <person name="Dima B."/>
            <person name="Sanchez-Garcia M."/>
            <person name="Sanchez-Ramirez S."/>
            <person name="Szollosi G.J."/>
            <person name="Szarkandi J.G."/>
            <person name="Papp V."/>
            <person name="Albert L."/>
            <person name="Andreopoulos W."/>
            <person name="Angelini C."/>
            <person name="Antonin V."/>
            <person name="Barry K.W."/>
            <person name="Bougher N.L."/>
            <person name="Buchanan P."/>
            <person name="Buyck B."/>
            <person name="Bense V."/>
            <person name="Catcheside P."/>
            <person name="Chovatia M."/>
            <person name="Cooper J."/>
            <person name="Damon W."/>
            <person name="Desjardin D."/>
            <person name="Finy P."/>
            <person name="Geml J."/>
            <person name="Haridas S."/>
            <person name="Hughes K."/>
            <person name="Justo A."/>
            <person name="Karasinski D."/>
            <person name="Kautmanova I."/>
            <person name="Kiss B."/>
            <person name="Kocsube S."/>
            <person name="Kotiranta H."/>
            <person name="LaButti K.M."/>
            <person name="Lechner B.E."/>
            <person name="Liimatainen K."/>
            <person name="Lipzen A."/>
            <person name="Lukacs Z."/>
            <person name="Mihaltcheva S."/>
            <person name="Morgado L.N."/>
            <person name="Niskanen T."/>
            <person name="Noordeloos M.E."/>
            <person name="Ohm R.A."/>
            <person name="Ortiz-Santana B."/>
            <person name="Ovrebo C."/>
            <person name="Racz N."/>
            <person name="Riley R."/>
            <person name="Savchenko A."/>
            <person name="Shiryaev A."/>
            <person name="Soop K."/>
            <person name="Spirin V."/>
            <person name="Szebenyi C."/>
            <person name="Tomsovsky M."/>
            <person name="Tulloss R.E."/>
            <person name="Uehling J."/>
            <person name="Grigoriev I.V."/>
            <person name="Vagvolgyi C."/>
            <person name="Papp T."/>
            <person name="Martin F.M."/>
            <person name="Miettinen O."/>
            <person name="Hibbett D.S."/>
            <person name="Nagy L.G."/>
        </authorList>
    </citation>
    <scope>NUCLEOTIDE SEQUENCE [LARGE SCALE GENOMIC DNA]</scope>
    <source>
        <strain evidence="15 16">FP101781</strain>
    </source>
</reference>
<dbReference type="PANTHER" id="PTHR24305:SF166">
    <property type="entry name" value="CYTOCHROME P450 12A4, MITOCHONDRIAL-RELATED"/>
    <property type="match status" value="1"/>
</dbReference>
<name>A0A4Y7U147_COPMI</name>
<dbReference type="Gene3D" id="1.10.630.10">
    <property type="entry name" value="Cytochrome P450"/>
    <property type="match status" value="1"/>
</dbReference>
<evidence type="ECO:0000256" key="7">
    <source>
        <dbReference type="ARBA" id="ARBA00022723"/>
    </source>
</evidence>
<dbReference type="EMBL" id="QPFP01000001">
    <property type="protein sequence ID" value="TEB40155.1"/>
    <property type="molecule type" value="Genomic_DNA"/>
</dbReference>
<evidence type="ECO:0000313" key="16">
    <source>
        <dbReference type="Proteomes" id="UP000298030"/>
    </source>
</evidence>
<dbReference type="AlphaFoldDB" id="A0A4Y7U147"/>
<dbReference type="GO" id="GO:0004497">
    <property type="term" value="F:monooxygenase activity"/>
    <property type="evidence" value="ECO:0007669"/>
    <property type="project" value="UniProtKB-KW"/>
</dbReference>
<organism evidence="15 16">
    <name type="scientific">Coprinellus micaceus</name>
    <name type="common">Glistening ink-cap mushroom</name>
    <name type="synonym">Coprinus micaceus</name>
    <dbReference type="NCBI Taxonomy" id="71717"/>
    <lineage>
        <taxon>Eukaryota</taxon>
        <taxon>Fungi</taxon>
        <taxon>Dikarya</taxon>
        <taxon>Basidiomycota</taxon>
        <taxon>Agaricomycotina</taxon>
        <taxon>Agaricomycetes</taxon>
        <taxon>Agaricomycetidae</taxon>
        <taxon>Agaricales</taxon>
        <taxon>Agaricineae</taxon>
        <taxon>Psathyrellaceae</taxon>
        <taxon>Coprinellus</taxon>
    </lineage>
</organism>
<evidence type="ECO:0000256" key="5">
    <source>
        <dbReference type="ARBA" id="ARBA00022617"/>
    </source>
</evidence>
<dbReference type="InterPro" id="IPR050121">
    <property type="entry name" value="Cytochrome_P450_monoxygenase"/>
</dbReference>
<accession>A0A4Y7U147</accession>
<dbReference type="InterPro" id="IPR017972">
    <property type="entry name" value="Cyt_P450_CS"/>
</dbReference>
<dbReference type="Pfam" id="PF00067">
    <property type="entry name" value="p450"/>
    <property type="match status" value="1"/>
</dbReference>
<keyword evidence="11 14" id="KW-0503">Monooxygenase</keyword>
<dbReference type="GO" id="GO:0005506">
    <property type="term" value="F:iron ion binding"/>
    <property type="evidence" value="ECO:0007669"/>
    <property type="project" value="InterPro"/>
</dbReference>
<gene>
    <name evidence="15" type="ORF">FA13DRAFT_1724382</name>
</gene>
<dbReference type="STRING" id="71717.A0A4Y7U147"/>
<comment type="caution">
    <text evidence="15">The sequence shown here is derived from an EMBL/GenBank/DDBJ whole genome shotgun (WGS) entry which is preliminary data.</text>
</comment>
<evidence type="ECO:0000256" key="11">
    <source>
        <dbReference type="ARBA" id="ARBA00023033"/>
    </source>
</evidence>
<keyword evidence="6" id="KW-0812">Transmembrane</keyword>
<keyword evidence="9 14" id="KW-0560">Oxidoreductase</keyword>
<keyword evidence="5 13" id="KW-0349">Heme</keyword>
<keyword evidence="12" id="KW-0472">Membrane</keyword>
<dbReference type="InterPro" id="IPR001128">
    <property type="entry name" value="Cyt_P450"/>
</dbReference>
<sequence length="575" mass="65531">MNPPLLVFWAIVTTARRGSRIGEHIAYSILNLQHLTDRRGAIPFVSPPPFSGKPFGQMATILLAAVCKLAFDTWRVLRSITLPYRIVFFGPKNMVINHYLPRIPWISMGNSWASDEKHTGYRENGLDVLVTVSFWPRLVAVYQVADSSIAKAITAPRTPFLSPVEDFGALLEFGRSIFSTEGAEWKMQRRVCAPAFLGVTFLQSTNRLVWSETVRICNELYEEVWEERDQIDYDHIVSGFSLPIALQVLCAASWGRRISWNDEELPGEGKKFSFKEAICVVSENMALKTALPRWAFDLTEGLRDIQRAFDDLRMYILEMVEERRALQDFERHDLFSKMLASCDEEVGFTEDDLFGNLFTFTLAGHGTTANTLAFALGLLALHPDEQEKLYNDIMSVVPQGSTPTYDDMTALPRILAVYYETLRLYAPSPYIMKRSPEDAYFTVTNQVGEPNPVCVPAGSWLFVSFPALHYNEHYWDRPTEFVPDRFMGDWPKDAFVPFSQGARACLGRKFFETEGVAILATLLPKYKVSIKEEPEFAHETFEERKARVLAGRMSVMYAPIRLPITFTRRDAKESH</sequence>
<evidence type="ECO:0000256" key="3">
    <source>
        <dbReference type="ARBA" id="ARBA00004721"/>
    </source>
</evidence>
<dbReference type="PRINTS" id="PR00385">
    <property type="entry name" value="P450"/>
</dbReference>
<evidence type="ECO:0000256" key="10">
    <source>
        <dbReference type="ARBA" id="ARBA00023004"/>
    </source>
</evidence>
<dbReference type="PRINTS" id="PR00463">
    <property type="entry name" value="EP450I"/>
</dbReference>
<evidence type="ECO:0000256" key="6">
    <source>
        <dbReference type="ARBA" id="ARBA00022692"/>
    </source>
</evidence>
<dbReference type="InterPro" id="IPR002401">
    <property type="entry name" value="Cyt_P450_E_grp-I"/>
</dbReference>
<keyword evidence="8" id="KW-1133">Transmembrane helix</keyword>
<dbReference type="OrthoDB" id="1470350at2759"/>
<evidence type="ECO:0000256" key="9">
    <source>
        <dbReference type="ARBA" id="ARBA00023002"/>
    </source>
</evidence>
<dbReference type="GO" id="GO:0016705">
    <property type="term" value="F:oxidoreductase activity, acting on paired donors, with incorporation or reduction of molecular oxygen"/>
    <property type="evidence" value="ECO:0007669"/>
    <property type="project" value="InterPro"/>
</dbReference>
<proteinExistence type="inferred from homology"/>
<evidence type="ECO:0000256" key="2">
    <source>
        <dbReference type="ARBA" id="ARBA00004370"/>
    </source>
</evidence>
<comment type="similarity">
    <text evidence="4 14">Belongs to the cytochrome P450 family.</text>
</comment>
<evidence type="ECO:0000256" key="12">
    <source>
        <dbReference type="ARBA" id="ARBA00023136"/>
    </source>
</evidence>
<dbReference type="Proteomes" id="UP000298030">
    <property type="component" value="Unassembled WGS sequence"/>
</dbReference>
<keyword evidence="16" id="KW-1185">Reference proteome</keyword>
<dbReference type="GO" id="GO:0016020">
    <property type="term" value="C:membrane"/>
    <property type="evidence" value="ECO:0007669"/>
    <property type="project" value="UniProtKB-SubCell"/>
</dbReference>
<dbReference type="PROSITE" id="PS00086">
    <property type="entry name" value="CYTOCHROME_P450"/>
    <property type="match status" value="1"/>
</dbReference>
<evidence type="ECO:0000256" key="8">
    <source>
        <dbReference type="ARBA" id="ARBA00022989"/>
    </source>
</evidence>